<reference evidence="20" key="1">
    <citation type="submission" date="2016-10" db="EMBL/GenBank/DDBJ databases">
        <authorList>
            <person name="Varghese N."/>
            <person name="Submissions S."/>
        </authorList>
    </citation>
    <scope>NUCLEOTIDE SEQUENCE [LARGE SCALE GENOMIC DNA]</scope>
    <source>
        <strain evidence="20">LMG 26416</strain>
    </source>
</reference>
<dbReference type="GO" id="GO:0003677">
    <property type="term" value="F:DNA binding"/>
    <property type="evidence" value="ECO:0007669"/>
    <property type="project" value="UniProtKB-KW"/>
</dbReference>
<keyword evidence="6 15" id="KW-0347">Helicase</keyword>
<dbReference type="GO" id="GO:0016887">
    <property type="term" value="F:ATP hydrolysis activity"/>
    <property type="evidence" value="ECO:0007669"/>
    <property type="project" value="RHEA"/>
</dbReference>
<keyword evidence="3 15" id="KW-0547">Nucleotide-binding</keyword>
<dbReference type="InterPro" id="IPR004609">
    <property type="entry name" value="ATP-dep_DNA_helicase_RecG"/>
</dbReference>
<dbReference type="GO" id="GO:0043138">
    <property type="term" value="F:3'-5' DNA helicase activity"/>
    <property type="evidence" value="ECO:0007669"/>
    <property type="project" value="UniProtKB-EC"/>
</dbReference>
<keyword evidence="5 15" id="KW-0378">Hydrolase</keyword>
<evidence type="ECO:0000256" key="10">
    <source>
        <dbReference type="ARBA" id="ARBA00023204"/>
    </source>
</evidence>
<dbReference type="AlphaFoldDB" id="A0A1H7ICR9"/>
<feature type="compositionally biased region" description="Basic and acidic residues" evidence="16">
    <location>
        <begin position="156"/>
        <end position="166"/>
    </location>
</feature>
<comment type="catalytic activity">
    <reaction evidence="12 15">
        <text>Couples ATP hydrolysis with the unwinding of duplex DNA by translocating in the 3'-5' direction.</text>
        <dbReference type="EC" id="5.6.2.4"/>
    </reaction>
</comment>
<dbReference type="NCBIfam" id="TIGR00643">
    <property type="entry name" value="recG"/>
    <property type="match status" value="1"/>
</dbReference>
<dbReference type="CDD" id="cd17992">
    <property type="entry name" value="DEXHc_RecG"/>
    <property type="match status" value="1"/>
</dbReference>
<feature type="region of interest" description="Disordered" evidence="16">
    <location>
        <begin position="67"/>
        <end position="198"/>
    </location>
</feature>
<evidence type="ECO:0000256" key="8">
    <source>
        <dbReference type="ARBA" id="ARBA00023125"/>
    </source>
</evidence>
<evidence type="ECO:0000256" key="13">
    <source>
        <dbReference type="ARBA" id="ARBA00034808"/>
    </source>
</evidence>
<accession>A0A1H7ICR9</accession>
<evidence type="ECO:0000256" key="7">
    <source>
        <dbReference type="ARBA" id="ARBA00022840"/>
    </source>
</evidence>
<dbReference type="PANTHER" id="PTHR47964">
    <property type="entry name" value="ATP-DEPENDENT DNA HELICASE HOMOLOG RECG, CHLOROPLASTIC"/>
    <property type="match status" value="1"/>
</dbReference>
<feature type="compositionally biased region" description="Low complexity" evidence="16">
    <location>
        <begin position="1"/>
        <end position="12"/>
    </location>
</feature>
<dbReference type="InterPro" id="IPR047112">
    <property type="entry name" value="RecG/Mfd"/>
</dbReference>
<evidence type="ECO:0000256" key="14">
    <source>
        <dbReference type="ARBA" id="ARBA00048988"/>
    </source>
</evidence>
<evidence type="ECO:0000256" key="4">
    <source>
        <dbReference type="ARBA" id="ARBA00022763"/>
    </source>
</evidence>
<dbReference type="SMART" id="SM00487">
    <property type="entry name" value="DEXDc"/>
    <property type="match status" value="1"/>
</dbReference>
<feature type="compositionally biased region" description="Gly residues" evidence="16">
    <location>
        <begin position="92"/>
        <end position="108"/>
    </location>
</feature>
<dbReference type="CDD" id="cd18811">
    <property type="entry name" value="SF2_C_RecG"/>
    <property type="match status" value="1"/>
</dbReference>
<dbReference type="PROSITE" id="PS51192">
    <property type="entry name" value="HELICASE_ATP_BIND_1"/>
    <property type="match status" value="1"/>
</dbReference>
<evidence type="ECO:0000313" key="19">
    <source>
        <dbReference type="EMBL" id="SEK58405.1"/>
    </source>
</evidence>
<dbReference type="NCBIfam" id="NF008163">
    <property type="entry name" value="PRK10917.1-1"/>
    <property type="match status" value="1"/>
</dbReference>
<dbReference type="SUPFAM" id="SSF52540">
    <property type="entry name" value="P-loop containing nucleoside triphosphate hydrolases"/>
    <property type="match status" value="2"/>
</dbReference>
<name>A0A1H7ICR9_9BURK</name>
<sequence>MAQGRRAAIAAGMRRRPVPSGYDCGTAQPAATPMLRGPPRRRARTARCWKADIVLVKLLMPSSVSRWMSETDPANDPREPAADGARGAKRTAGGGVLRRGEIGQGTGDPHGRAHDAGPMQDVDARFDSSASPAADASPSGAADARATPRAAAGRRKKDDANAKPDADGESDAANDDSPSRKTRSAKEKPARAKPAVTKTADRLAKLGLTRGIDLVLHLPMRYEDETTLTPIGELLPGGIAQTEGVVFDNEIAYRPRRQLLVKLRDDAGDELVLRFLNFYGSQVAQMAPGKRLRVRGDVRGGFFGMEMVHPAVRIVDGDTPLPQALTPVYPSTAGVSQAYLRKAIDNAVARTELPELLPEPVVREFLAPLGVPALTDAVKTLHHPPVDADETALIDGSHPAWTRIKFEELLAQQLSLKRAHEERRTRAAPAMPLRDAAGDSLVARLRAALPFALTGAQQRVVGEISRDLTQPHPMQRLLQGDVGSGKTVVAALAAAQAIDAGYQAALMAPTEILAEQHARKLRGWLEPLGVQVAWLAGSLRAKEKRAALEAAALGTAQLVIGTHAIIQDAVEFARLGLVIVDEQHRFGVEQRLALRAKAQNAKSPADGAREFQPHQLMMSATPIPRTLAMTYYADLEISTIDELPPGRTPILTKLIADGRRDEVIARVREAALTGRQVYWVCPLIEESETLQLQTAVETYETLVAALPELTVGLVHGRLAPADKAAVMDGFSRNEVQLLVATTVIEVGVDVPNASLMVIEHAERFGLAQLHQLRGRVGRGSTASVCVLLYSGPLSLTGRERLKTMRETTDGFEIARRDLEIRGPGEFLGARQSGAAMLRFASLENDGWLIEPARGAAERLLRDYPHVVTQHLNRWLGAREHYLKA</sequence>
<dbReference type="GO" id="GO:0006310">
    <property type="term" value="P:DNA recombination"/>
    <property type="evidence" value="ECO:0007669"/>
    <property type="project" value="UniProtKB-UniRule"/>
</dbReference>
<evidence type="ECO:0000256" key="6">
    <source>
        <dbReference type="ARBA" id="ARBA00022806"/>
    </source>
</evidence>
<dbReference type="FunFam" id="3.40.50.300:FF:000391">
    <property type="entry name" value="ATP-dependent DNA helicase RecG"/>
    <property type="match status" value="1"/>
</dbReference>
<keyword evidence="4 15" id="KW-0227">DNA damage</keyword>
<gene>
    <name evidence="19" type="ORF">SAMN05192542_102596</name>
</gene>
<comment type="similarity">
    <text evidence="1 15">Belongs to the helicase family. RecG subfamily.</text>
</comment>
<dbReference type="STRING" id="416943.SAMN05445871_3083"/>
<dbReference type="PANTHER" id="PTHR47964:SF1">
    <property type="entry name" value="ATP-DEPENDENT DNA HELICASE HOMOLOG RECG, CHLOROPLASTIC"/>
    <property type="match status" value="1"/>
</dbReference>
<dbReference type="SMART" id="SM00490">
    <property type="entry name" value="HELICc"/>
    <property type="match status" value="1"/>
</dbReference>
<dbReference type="PROSITE" id="PS51194">
    <property type="entry name" value="HELICASE_CTER"/>
    <property type="match status" value="1"/>
</dbReference>
<protein>
    <recommendedName>
        <fullName evidence="2 15">ATP-dependent DNA helicase RecG</fullName>
        <ecNumber evidence="13 15">5.6.2.4</ecNumber>
    </recommendedName>
</protein>
<evidence type="ECO:0000256" key="11">
    <source>
        <dbReference type="ARBA" id="ARBA00023235"/>
    </source>
</evidence>
<dbReference type="InterPro" id="IPR033454">
    <property type="entry name" value="RecG_wedge"/>
</dbReference>
<organism evidence="19 20">
    <name type="scientific">Paraburkholderia caballeronis</name>
    <dbReference type="NCBI Taxonomy" id="416943"/>
    <lineage>
        <taxon>Bacteria</taxon>
        <taxon>Pseudomonadati</taxon>
        <taxon>Pseudomonadota</taxon>
        <taxon>Betaproteobacteria</taxon>
        <taxon>Burkholderiales</taxon>
        <taxon>Burkholderiaceae</taxon>
        <taxon>Paraburkholderia</taxon>
    </lineage>
</organism>
<dbReference type="GO" id="GO:0006281">
    <property type="term" value="P:DNA repair"/>
    <property type="evidence" value="ECO:0007669"/>
    <property type="project" value="UniProtKB-UniRule"/>
</dbReference>
<dbReference type="CDD" id="cd04488">
    <property type="entry name" value="RecG_wedge_OBF"/>
    <property type="match status" value="1"/>
</dbReference>
<evidence type="ECO:0000259" key="18">
    <source>
        <dbReference type="PROSITE" id="PS51194"/>
    </source>
</evidence>
<evidence type="ECO:0000259" key="17">
    <source>
        <dbReference type="PROSITE" id="PS51192"/>
    </source>
</evidence>
<evidence type="ECO:0000313" key="20">
    <source>
        <dbReference type="Proteomes" id="UP000199120"/>
    </source>
</evidence>
<evidence type="ECO:0000256" key="2">
    <source>
        <dbReference type="ARBA" id="ARBA00017846"/>
    </source>
</evidence>
<keyword evidence="7 15" id="KW-0067">ATP-binding</keyword>
<keyword evidence="10 15" id="KW-0234">DNA repair</keyword>
<feature type="domain" description="Helicase ATP-binding" evidence="17">
    <location>
        <begin position="467"/>
        <end position="640"/>
    </location>
</feature>
<dbReference type="SUPFAM" id="SSF50249">
    <property type="entry name" value="Nucleic acid-binding proteins"/>
    <property type="match status" value="1"/>
</dbReference>
<keyword evidence="20" id="KW-1185">Reference proteome</keyword>
<dbReference type="InterPro" id="IPR012340">
    <property type="entry name" value="NA-bd_OB-fold"/>
</dbReference>
<dbReference type="InterPro" id="IPR011545">
    <property type="entry name" value="DEAD/DEAH_box_helicase_dom"/>
</dbReference>
<dbReference type="EC" id="5.6.2.4" evidence="13 15"/>
<feature type="domain" description="Helicase C-terminal" evidence="18">
    <location>
        <begin position="673"/>
        <end position="819"/>
    </location>
</feature>
<comment type="catalytic activity">
    <reaction evidence="14 15">
        <text>ATP + H2O = ADP + phosphate + H(+)</text>
        <dbReference type="Rhea" id="RHEA:13065"/>
        <dbReference type="ChEBI" id="CHEBI:15377"/>
        <dbReference type="ChEBI" id="CHEBI:15378"/>
        <dbReference type="ChEBI" id="CHEBI:30616"/>
        <dbReference type="ChEBI" id="CHEBI:43474"/>
        <dbReference type="ChEBI" id="CHEBI:456216"/>
        <dbReference type="EC" id="5.6.2.4"/>
    </reaction>
</comment>
<keyword evidence="11" id="KW-0413">Isomerase</keyword>
<comment type="function">
    <text evidence="15">Plays a critical role in recombination and DNA repair. Helps process Holliday junction intermediates to mature products by catalyzing branch migration. Has replication fork regression activity, unwinds stalled or blocked replication forks to make a HJ that can be resolved. Has a DNA unwinding activity characteristic of a DNA helicase with 3'-5' polarity.</text>
</comment>
<dbReference type="InterPro" id="IPR001650">
    <property type="entry name" value="Helicase_C-like"/>
</dbReference>
<proteinExistence type="inferred from homology"/>
<dbReference type="InterPro" id="IPR014001">
    <property type="entry name" value="Helicase_ATP-bd"/>
</dbReference>
<feature type="compositionally biased region" description="Low complexity" evidence="16">
    <location>
        <begin position="127"/>
        <end position="151"/>
    </location>
</feature>
<dbReference type="NCBIfam" id="NF008168">
    <property type="entry name" value="PRK10917.2-2"/>
    <property type="match status" value="1"/>
</dbReference>
<evidence type="ECO:0000256" key="16">
    <source>
        <dbReference type="SAM" id="MobiDB-lite"/>
    </source>
</evidence>
<evidence type="ECO:0000256" key="9">
    <source>
        <dbReference type="ARBA" id="ARBA00023172"/>
    </source>
</evidence>
<dbReference type="Pfam" id="PF00270">
    <property type="entry name" value="DEAD"/>
    <property type="match status" value="1"/>
</dbReference>
<evidence type="ECO:0000256" key="12">
    <source>
        <dbReference type="ARBA" id="ARBA00034617"/>
    </source>
</evidence>
<evidence type="ECO:0000256" key="3">
    <source>
        <dbReference type="ARBA" id="ARBA00022741"/>
    </source>
</evidence>
<feature type="region of interest" description="Disordered" evidence="16">
    <location>
        <begin position="1"/>
        <end position="43"/>
    </location>
</feature>
<keyword evidence="9 15" id="KW-0233">DNA recombination</keyword>
<dbReference type="Gene3D" id="3.40.50.300">
    <property type="entry name" value="P-loop containing nucleotide triphosphate hydrolases"/>
    <property type="match status" value="2"/>
</dbReference>
<evidence type="ECO:0000256" key="5">
    <source>
        <dbReference type="ARBA" id="ARBA00022801"/>
    </source>
</evidence>
<dbReference type="Pfam" id="PF19833">
    <property type="entry name" value="RecG_dom3_C"/>
    <property type="match status" value="1"/>
</dbReference>
<dbReference type="GO" id="GO:0005524">
    <property type="term" value="F:ATP binding"/>
    <property type="evidence" value="ECO:0007669"/>
    <property type="project" value="UniProtKB-KW"/>
</dbReference>
<dbReference type="Proteomes" id="UP000199120">
    <property type="component" value="Unassembled WGS sequence"/>
</dbReference>
<dbReference type="InterPro" id="IPR027417">
    <property type="entry name" value="P-loop_NTPase"/>
</dbReference>
<dbReference type="InterPro" id="IPR045562">
    <property type="entry name" value="RecG_dom3_C"/>
</dbReference>
<dbReference type="Pfam" id="PF17191">
    <property type="entry name" value="RecG_wedge"/>
    <property type="match status" value="1"/>
</dbReference>
<evidence type="ECO:0000256" key="1">
    <source>
        <dbReference type="ARBA" id="ARBA00007504"/>
    </source>
</evidence>
<keyword evidence="8" id="KW-0238">DNA-binding</keyword>
<dbReference type="EMBL" id="FOAJ01000002">
    <property type="protein sequence ID" value="SEK58405.1"/>
    <property type="molecule type" value="Genomic_DNA"/>
</dbReference>
<dbReference type="Pfam" id="PF00271">
    <property type="entry name" value="Helicase_C"/>
    <property type="match status" value="1"/>
</dbReference>
<evidence type="ECO:0000256" key="15">
    <source>
        <dbReference type="RuleBase" id="RU363016"/>
    </source>
</evidence>
<dbReference type="NCBIfam" id="NF008166">
    <property type="entry name" value="PRK10917.1-4"/>
    <property type="match status" value="1"/>
</dbReference>